<dbReference type="FunFam" id="1.20.140.10:FF:000004">
    <property type="entry name" value="Acyl-CoA dehydrogenase FadE25"/>
    <property type="match status" value="1"/>
</dbReference>
<proteinExistence type="inferred from homology"/>
<dbReference type="PANTHER" id="PTHR43884:SF12">
    <property type="entry name" value="ISOVALERYL-COA DEHYDROGENASE, MITOCHONDRIAL-RELATED"/>
    <property type="match status" value="1"/>
</dbReference>
<dbReference type="RefSeq" id="WP_148136861.1">
    <property type="nucleotide sequence ID" value="NZ_CP017634.1"/>
</dbReference>
<dbReference type="GO" id="GO:0003995">
    <property type="term" value="F:acyl-CoA dehydrogenase activity"/>
    <property type="evidence" value="ECO:0007669"/>
    <property type="project" value="InterPro"/>
</dbReference>
<keyword evidence="5 6" id="KW-0560">Oxidoreductase</keyword>
<dbReference type="PIRSF" id="PIRSF016578">
    <property type="entry name" value="HsaA"/>
    <property type="match status" value="1"/>
</dbReference>
<evidence type="ECO:0000256" key="5">
    <source>
        <dbReference type="ARBA" id="ARBA00023002"/>
    </source>
</evidence>
<dbReference type="Gene3D" id="1.10.540.10">
    <property type="entry name" value="Acyl-CoA dehydrogenase/oxidase, N-terminal domain"/>
    <property type="match status" value="1"/>
</dbReference>
<feature type="domain" description="Acyl-CoA oxidase/dehydrogenase middle" evidence="8">
    <location>
        <begin position="122"/>
        <end position="217"/>
    </location>
</feature>
<dbReference type="KEGG" id="fwa:DCMF_24525"/>
<dbReference type="AlphaFoldDB" id="A0A3G1KZ56"/>
<dbReference type="Gene3D" id="1.20.140.10">
    <property type="entry name" value="Butyryl-CoA Dehydrogenase, subunit A, domain 3"/>
    <property type="match status" value="1"/>
</dbReference>
<dbReference type="InterPro" id="IPR013786">
    <property type="entry name" value="AcylCoA_DH/ox_N"/>
</dbReference>
<dbReference type="Pfam" id="PF00441">
    <property type="entry name" value="Acyl-CoA_dh_1"/>
    <property type="match status" value="1"/>
</dbReference>
<dbReference type="CDD" id="cd01158">
    <property type="entry name" value="SCAD_SBCAD"/>
    <property type="match status" value="1"/>
</dbReference>
<dbReference type="EMBL" id="CP017634">
    <property type="protein sequence ID" value="ATW27495.1"/>
    <property type="molecule type" value="Genomic_DNA"/>
</dbReference>
<evidence type="ECO:0000256" key="1">
    <source>
        <dbReference type="ARBA" id="ARBA00001974"/>
    </source>
</evidence>
<keyword evidence="4 6" id="KW-0274">FAD</keyword>
<reference evidence="10 11" key="1">
    <citation type="submission" date="2016-10" db="EMBL/GenBank/DDBJ databases">
        <title>Complete Genome Sequence of Peptococcaceae strain DCMF.</title>
        <authorList>
            <person name="Edwards R.J."/>
            <person name="Holland S.I."/>
            <person name="Deshpande N.P."/>
            <person name="Wong Y.K."/>
            <person name="Ertan H."/>
            <person name="Manefield M."/>
            <person name="Russell T.L."/>
            <person name="Lee M.J."/>
        </authorList>
    </citation>
    <scope>NUCLEOTIDE SEQUENCE [LARGE SCALE GENOMIC DNA]</scope>
    <source>
        <strain evidence="10 11">DCMF</strain>
    </source>
</reference>
<evidence type="ECO:0000256" key="3">
    <source>
        <dbReference type="ARBA" id="ARBA00022630"/>
    </source>
</evidence>
<dbReference type="PANTHER" id="PTHR43884">
    <property type="entry name" value="ACYL-COA DEHYDROGENASE"/>
    <property type="match status" value="1"/>
</dbReference>
<dbReference type="InterPro" id="IPR046373">
    <property type="entry name" value="Acyl-CoA_Oxase/DH_mid-dom_sf"/>
</dbReference>
<dbReference type="InterPro" id="IPR009075">
    <property type="entry name" value="AcylCo_DH/oxidase_C"/>
</dbReference>
<dbReference type="PROSITE" id="PS00072">
    <property type="entry name" value="ACYL_COA_DH_1"/>
    <property type="match status" value="1"/>
</dbReference>
<dbReference type="GO" id="GO:0050660">
    <property type="term" value="F:flavin adenine dinucleotide binding"/>
    <property type="evidence" value="ECO:0007669"/>
    <property type="project" value="InterPro"/>
</dbReference>
<dbReference type="Pfam" id="PF02770">
    <property type="entry name" value="Acyl-CoA_dh_M"/>
    <property type="match status" value="1"/>
</dbReference>
<dbReference type="FunFam" id="2.40.110.10:FF:000001">
    <property type="entry name" value="Acyl-CoA dehydrogenase, mitochondrial"/>
    <property type="match status" value="1"/>
</dbReference>
<evidence type="ECO:0000256" key="4">
    <source>
        <dbReference type="ARBA" id="ARBA00022827"/>
    </source>
</evidence>
<dbReference type="SUPFAM" id="SSF47203">
    <property type="entry name" value="Acyl-CoA dehydrogenase C-terminal domain-like"/>
    <property type="match status" value="1"/>
</dbReference>
<sequence length="379" mass="40584">MDLQLTEEQELIIKMAREFAETEVGPKAAEVDKNHRFPEETVARMAELGLMGIPIPEEYGGSGSDYLTYVMVVEELARACATTGVILSVHMSVCTYPIFQLGSDDQKKKYVVPLAAGEKLGAFALTEPGAGSDAAAQQTTAVLDGGHYVLNGTKCFITNGAYADVFIVAAMTDKSKGTKGISTFIVEKGFPGFSVGQTEDKMGLKGSSTTEIILKECRVPVENLLGKEGDGFKVAMAALDGGRISIAAQAVGIAQASLDASVAYAKERKQFGKPIASFQAIQFMIAEMATKIEAARGLVHRAAWLKDHHLPVTQTSAMAKYYAAEVASWCSNRAVQIHGGAGYTTAYPAERLMRDAKVTEIYEGTTEIQKMVIAGSLLR</sequence>
<feature type="domain" description="Acyl-CoA dehydrogenase/oxidase N-terminal" evidence="9">
    <location>
        <begin position="6"/>
        <end position="118"/>
    </location>
</feature>
<evidence type="ECO:0000313" key="11">
    <source>
        <dbReference type="Proteomes" id="UP000323521"/>
    </source>
</evidence>
<name>A0A3G1KZ56_FORW1</name>
<organism evidence="10 11">
    <name type="scientific">Formimonas warabiya</name>
    <dbReference type="NCBI Taxonomy" id="1761012"/>
    <lineage>
        <taxon>Bacteria</taxon>
        <taxon>Bacillati</taxon>
        <taxon>Bacillota</taxon>
        <taxon>Clostridia</taxon>
        <taxon>Eubacteriales</taxon>
        <taxon>Peptococcaceae</taxon>
        <taxon>Candidatus Formimonas</taxon>
    </lineage>
</organism>
<dbReference type="InterPro" id="IPR006091">
    <property type="entry name" value="Acyl-CoA_Oxase/DH_mid-dom"/>
</dbReference>
<keyword evidence="3 6" id="KW-0285">Flavoprotein</keyword>
<evidence type="ECO:0000259" key="7">
    <source>
        <dbReference type="Pfam" id="PF00441"/>
    </source>
</evidence>
<keyword evidence="11" id="KW-1185">Reference proteome</keyword>
<dbReference type="OrthoDB" id="9802447at2"/>
<dbReference type="InterPro" id="IPR009100">
    <property type="entry name" value="AcylCoA_DH/oxidase_NM_dom_sf"/>
</dbReference>
<protein>
    <submittedName>
        <fullName evidence="10">Acyl-CoA dehydrogenase</fullName>
    </submittedName>
</protein>
<accession>A0A3G1KZ56</accession>
<evidence type="ECO:0000256" key="2">
    <source>
        <dbReference type="ARBA" id="ARBA00009347"/>
    </source>
</evidence>
<evidence type="ECO:0000256" key="6">
    <source>
        <dbReference type="RuleBase" id="RU362125"/>
    </source>
</evidence>
<comment type="cofactor">
    <cofactor evidence="1 6">
        <name>FAD</name>
        <dbReference type="ChEBI" id="CHEBI:57692"/>
    </cofactor>
</comment>
<comment type="similarity">
    <text evidence="2 6">Belongs to the acyl-CoA dehydrogenase family.</text>
</comment>
<dbReference type="InterPro" id="IPR006089">
    <property type="entry name" value="Acyl-CoA_DH_CS"/>
</dbReference>
<dbReference type="Pfam" id="PF02771">
    <property type="entry name" value="Acyl-CoA_dh_N"/>
    <property type="match status" value="1"/>
</dbReference>
<evidence type="ECO:0000259" key="8">
    <source>
        <dbReference type="Pfam" id="PF02770"/>
    </source>
</evidence>
<dbReference type="Gene3D" id="2.40.110.10">
    <property type="entry name" value="Butyryl-CoA Dehydrogenase, subunit A, domain 2"/>
    <property type="match status" value="1"/>
</dbReference>
<dbReference type="SUPFAM" id="SSF56645">
    <property type="entry name" value="Acyl-CoA dehydrogenase NM domain-like"/>
    <property type="match status" value="1"/>
</dbReference>
<evidence type="ECO:0000259" key="9">
    <source>
        <dbReference type="Pfam" id="PF02771"/>
    </source>
</evidence>
<dbReference type="FunFam" id="1.10.540.10:FF:000002">
    <property type="entry name" value="Acyl-CoA dehydrogenase FadE19"/>
    <property type="match status" value="1"/>
</dbReference>
<dbReference type="Proteomes" id="UP000323521">
    <property type="component" value="Chromosome"/>
</dbReference>
<dbReference type="InterPro" id="IPR036250">
    <property type="entry name" value="AcylCo_DH-like_C"/>
</dbReference>
<gene>
    <name evidence="10" type="ORF">DCMF_24525</name>
</gene>
<feature type="domain" description="Acyl-CoA dehydrogenase/oxidase C-terminal" evidence="7">
    <location>
        <begin position="229"/>
        <end position="377"/>
    </location>
</feature>
<evidence type="ECO:0000313" key="10">
    <source>
        <dbReference type="EMBL" id="ATW27495.1"/>
    </source>
</evidence>
<dbReference type="InterPro" id="IPR037069">
    <property type="entry name" value="AcylCoA_DH/ox_N_sf"/>
</dbReference>